<feature type="domain" description="Ig-like" evidence="8">
    <location>
        <begin position="179"/>
        <end position="300"/>
    </location>
</feature>
<dbReference type="Gene3D" id="2.60.40.10">
    <property type="entry name" value="Immunoglobulins"/>
    <property type="match status" value="2"/>
</dbReference>
<evidence type="ECO:0000256" key="1">
    <source>
        <dbReference type="ARBA" id="ARBA00004236"/>
    </source>
</evidence>
<dbReference type="Pfam" id="PF07686">
    <property type="entry name" value="V-set"/>
    <property type="match status" value="2"/>
</dbReference>
<dbReference type="SUPFAM" id="SSF48726">
    <property type="entry name" value="Immunoglobulin"/>
    <property type="match status" value="2"/>
</dbReference>
<dbReference type="InterPro" id="IPR007110">
    <property type="entry name" value="Ig-like_dom"/>
</dbReference>
<protein>
    <submittedName>
        <fullName evidence="9">Ig lambda chain V-I region WAH</fullName>
    </submittedName>
</protein>
<evidence type="ECO:0000256" key="7">
    <source>
        <dbReference type="SAM" id="MobiDB-lite"/>
    </source>
</evidence>
<keyword evidence="6" id="KW-1064">Adaptive immunity</keyword>
<organism evidence="9 10">
    <name type="scientific">Sciurus carolinensis</name>
    <name type="common">Eastern gray squirrel</name>
    <dbReference type="NCBI Taxonomy" id="30640"/>
    <lineage>
        <taxon>Eukaryota</taxon>
        <taxon>Metazoa</taxon>
        <taxon>Chordata</taxon>
        <taxon>Craniata</taxon>
        <taxon>Vertebrata</taxon>
        <taxon>Euteleostomi</taxon>
        <taxon>Mammalia</taxon>
        <taxon>Eutheria</taxon>
        <taxon>Euarchontoglires</taxon>
        <taxon>Glires</taxon>
        <taxon>Rodentia</taxon>
        <taxon>Sciuromorpha</taxon>
        <taxon>Sciuridae</taxon>
        <taxon>Sciurinae</taxon>
        <taxon>Sciurini</taxon>
        <taxon>Sciurus</taxon>
    </lineage>
</organism>
<proteinExistence type="predicted"/>
<dbReference type="GO" id="GO:0005576">
    <property type="term" value="C:extracellular region"/>
    <property type="evidence" value="ECO:0007669"/>
    <property type="project" value="UniProtKB-ARBA"/>
</dbReference>
<dbReference type="InterPro" id="IPR050150">
    <property type="entry name" value="IgV_Light_Chain"/>
</dbReference>
<keyword evidence="2" id="KW-1003">Cell membrane</keyword>
<evidence type="ECO:0000313" key="9">
    <source>
        <dbReference type="EMBL" id="MBZ3888105.1"/>
    </source>
</evidence>
<accession>A0AA41T8U9</accession>
<evidence type="ECO:0000256" key="5">
    <source>
        <dbReference type="ARBA" id="ARBA00038737"/>
    </source>
</evidence>
<feature type="domain" description="Ig-like" evidence="8">
    <location>
        <begin position="18"/>
        <end position="131"/>
    </location>
</feature>
<sequence length="357" mass="38227">MICDLFLYETEYSGNFLPGTRSQPVMTQPSSLSASLGTSVILACSLSGGLSVGIHIVSWFQQKAGSPPQFLLYHHTHSDGYEGSMAPNRFSGSKDTMANAVFLHISQLQSEDEADYYCNTWDGNTRTDGVTAPRRTETNTSTLFSGLDAVTASGGADHALLSLYKPITTDQTQDGDNIPSTRSWAQSVLTQPPSLSGSPGERVTISCIGSSTNIGNGYSVHWYQQLPGMAPKLLIYEDSNRPSGVPDRFSGSRSGSSASLTITGLQPEDEANYHCQSYDDSLDANTVLQSHGEERPEPLSHLAGGQTPTNFTQTWPLAAAATTTIGPAESAGTWLSEEPLKSSEPFTAAPRKISPYK</sequence>
<dbReference type="InterPro" id="IPR036179">
    <property type="entry name" value="Ig-like_dom_sf"/>
</dbReference>
<keyword evidence="3" id="KW-0472">Membrane</keyword>
<evidence type="ECO:0000256" key="3">
    <source>
        <dbReference type="ARBA" id="ARBA00023136"/>
    </source>
</evidence>
<keyword evidence="10" id="KW-1185">Reference proteome</keyword>
<comment type="subcellular location">
    <subcellularLocation>
        <location evidence="1">Cell membrane</location>
    </subcellularLocation>
</comment>
<comment type="subunit">
    <text evidence="5">Immunoglobulins are composed of two identical heavy chains and two identical light chains; disulfide-linked.</text>
</comment>
<evidence type="ECO:0000256" key="2">
    <source>
        <dbReference type="ARBA" id="ARBA00022475"/>
    </source>
</evidence>
<evidence type="ECO:0000313" key="10">
    <source>
        <dbReference type="Proteomes" id="UP001166674"/>
    </source>
</evidence>
<evidence type="ECO:0000256" key="6">
    <source>
        <dbReference type="ARBA" id="ARBA00043265"/>
    </source>
</evidence>
<dbReference type="EMBL" id="JAATJV010421359">
    <property type="protein sequence ID" value="MBZ3888105.1"/>
    <property type="molecule type" value="Genomic_DNA"/>
</dbReference>
<dbReference type="Proteomes" id="UP001166674">
    <property type="component" value="Unassembled WGS sequence"/>
</dbReference>
<evidence type="ECO:0000259" key="8">
    <source>
        <dbReference type="PROSITE" id="PS50835"/>
    </source>
</evidence>
<keyword evidence="6" id="KW-0391">Immunity</keyword>
<dbReference type="InterPro" id="IPR013783">
    <property type="entry name" value="Ig-like_fold"/>
</dbReference>
<comment type="caution">
    <text evidence="9">The sequence shown here is derived from an EMBL/GenBank/DDBJ whole genome shotgun (WGS) entry which is preliminary data.</text>
</comment>
<dbReference type="AlphaFoldDB" id="A0AA41T8U9"/>
<feature type="region of interest" description="Disordered" evidence="7">
    <location>
        <begin position="328"/>
        <end position="357"/>
    </location>
</feature>
<dbReference type="PANTHER" id="PTHR23267">
    <property type="entry name" value="IMMUNOGLOBULIN LIGHT CHAIN"/>
    <property type="match status" value="1"/>
</dbReference>
<evidence type="ECO:0000256" key="4">
    <source>
        <dbReference type="ARBA" id="ARBA00023157"/>
    </source>
</evidence>
<name>A0AA41T8U9_SCICA</name>
<keyword evidence="6" id="KW-1280">Immunoglobulin</keyword>
<dbReference type="GO" id="GO:0005886">
    <property type="term" value="C:plasma membrane"/>
    <property type="evidence" value="ECO:0007669"/>
    <property type="project" value="UniProtKB-SubCell"/>
</dbReference>
<keyword evidence="4" id="KW-1015">Disulfide bond</keyword>
<dbReference type="SMART" id="SM00409">
    <property type="entry name" value="IG"/>
    <property type="match status" value="2"/>
</dbReference>
<dbReference type="PROSITE" id="PS50835">
    <property type="entry name" value="IG_LIKE"/>
    <property type="match status" value="2"/>
</dbReference>
<dbReference type="InterPro" id="IPR013106">
    <property type="entry name" value="Ig_V-set"/>
</dbReference>
<dbReference type="GO" id="GO:0019814">
    <property type="term" value="C:immunoglobulin complex"/>
    <property type="evidence" value="ECO:0007669"/>
    <property type="project" value="UniProtKB-KW"/>
</dbReference>
<dbReference type="FunFam" id="2.60.40.10:FF:000442">
    <property type="entry name" value="Immunoglobulin lambda variable 2-8"/>
    <property type="match status" value="1"/>
</dbReference>
<dbReference type="SMART" id="SM00406">
    <property type="entry name" value="IGv"/>
    <property type="match status" value="2"/>
</dbReference>
<reference evidence="9" key="1">
    <citation type="submission" date="2020-03" db="EMBL/GenBank/DDBJ databases">
        <title>Studies in the Genomics of Life Span.</title>
        <authorList>
            <person name="Glass D."/>
        </authorList>
    </citation>
    <scope>NUCLEOTIDE SEQUENCE</scope>
    <source>
        <strain evidence="9">SUZIE</strain>
        <tissue evidence="9">Muscle</tissue>
    </source>
</reference>
<gene>
    <name evidence="9" type="ORF">SUZIE_196475</name>
</gene>
<dbReference type="InterPro" id="IPR003599">
    <property type="entry name" value="Ig_sub"/>
</dbReference>